<feature type="transmembrane region" description="Helical" evidence="1">
    <location>
        <begin position="31"/>
        <end position="48"/>
    </location>
</feature>
<feature type="transmembrane region" description="Helical" evidence="1">
    <location>
        <begin position="85"/>
        <end position="109"/>
    </location>
</feature>
<evidence type="ECO:0000256" key="1">
    <source>
        <dbReference type="SAM" id="Phobius"/>
    </source>
</evidence>
<reference evidence="3" key="1">
    <citation type="submission" date="2016-12" db="EMBL/GenBank/DDBJ databases">
        <authorList>
            <person name="Varghese N."/>
            <person name="Submissions S."/>
        </authorList>
    </citation>
    <scope>NUCLEOTIDE SEQUENCE [LARGE SCALE GENOMIC DNA]</scope>
    <source>
        <strain evidence="3">DSM 11544</strain>
    </source>
</reference>
<feature type="transmembrane region" description="Helical" evidence="1">
    <location>
        <begin position="6"/>
        <end position="24"/>
    </location>
</feature>
<dbReference type="InterPro" id="IPR005562">
    <property type="entry name" value="SpoVA"/>
</dbReference>
<gene>
    <name evidence="2" type="ORF">SAMN02745215_00848</name>
</gene>
<feature type="transmembrane region" description="Helical" evidence="1">
    <location>
        <begin position="54"/>
        <end position="78"/>
    </location>
</feature>
<proteinExistence type="predicted"/>
<dbReference type="AlphaFoldDB" id="A0A1M7SH99"/>
<sequence>MMYINAFLLGGILCALFQIFMMFTKLDPPRILVLGIALGALLTPYGMMDALGSWGGAGLALMCIGAGNAIGGSFMAFLGGNPMPIAIILGLLMILTSIGIVSGAVRVAVTKGPTSKSMGAK</sequence>
<evidence type="ECO:0000313" key="3">
    <source>
        <dbReference type="Proteomes" id="UP000184010"/>
    </source>
</evidence>
<protein>
    <submittedName>
        <fullName evidence="2">SpoVA protein</fullName>
    </submittedName>
</protein>
<keyword evidence="1" id="KW-0472">Membrane</keyword>
<keyword evidence="1" id="KW-0812">Transmembrane</keyword>
<organism evidence="2 3">
    <name type="scientific">Desulfitobacterium chlororespirans DSM 11544</name>
    <dbReference type="NCBI Taxonomy" id="1121395"/>
    <lineage>
        <taxon>Bacteria</taxon>
        <taxon>Bacillati</taxon>
        <taxon>Bacillota</taxon>
        <taxon>Clostridia</taxon>
        <taxon>Eubacteriales</taxon>
        <taxon>Desulfitobacteriaceae</taxon>
        <taxon>Desulfitobacterium</taxon>
    </lineage>
</organism>
<dbReference type="Proteomes" id="UP000184010">
    <property type="component" value="Unassembled WGS sequence"/>
</dbReference>
<dbReference type="STRING" id="1121395.SAMN02745215_00848"/>
<keyword evidence="3" id="KW-1185">Reference proteome</keyword>
<accession>A0A1M7SH99</accession>
<dbReference type="Pfam" id="PF03862">
    <property type="entry name" value="SpoVAC_SpoVAEB"/>
    <property type="match status" value="1"/>
</dbReference>
<keyword evidence="1" id="KW-1133">Transmembrane helix</keyword>
<dbReference type="EMBL" id="FRDN01000004">
    <property type="protein sequence ID" value="SHN57848.1"/>
    <property type="molecule type" value="Genomic_DNA"/>
</dbReference>
<evidence type="ECO:0000313" key="2">
    <source>
        <dbReference type="EMBL" id="SHN57848.1"/>
    </source>
</evidence>
<name>A0A1M7SH99_9FIRM</name>